<reference evidence="5 6" key="1">
    <citation type="submission" date="2023-10" db="EMBL/GenBank/DDBJ databases">
        <title>Draft genome sequence of Xylaria bambusicola isolate GMP-LS, the root and basal stem rot pathogen of sugarcane in Indonesia.</title>
        <authorList>
            <person name="Selvaraj P."/>
            <person name="Muralishankar V."/>
            <person name="Muruganantham S."/>
            <person name="Sp S."/>
            <person name="Haryani S."/>
            <person name="Lau K.J.X."/>
            <person name="Naqvi N.I."/>
        </authorList>
    </citation>
    <scope>NUCLEOTIDE SEQUENCE [LARGE SCALE GENOMIC DNA]</scope>
    <source>
        <strain evidence="5">GMP-LS</strain>
    </source>
</reference>
<protein>
    <recommendedName>
        <fullName evidence="4">N-acetyltransferase domain-containing protein</fullName>
    </recommendedName>
</protein>
<evidence type="ECO:0000313" key="6">
    <source>
        <dbReference type="Proteomes" id="UP001305414"/>
    </source>
</evidence>
<proteinExistence type="inferred from homology"/>
<dbReference type="AlphaFoldDB" id="A0AAN7ULU4"/>
<accession>A0AAN7ULU4</accession>
<name>A0AAN7ULU4_9PEZI</name>
<dbReference type="InterPro" id="IPR000182">
    <property type="entry name" value="GNAT_dom"/>
</dbReference>
<dbReference type="Gene3D" id="3.40.630.30">
    <property type="match status" value="1"/>
</dbReference>
<dbReference type="SUPFAM" id="SSF55729">
    <property type="entry name" value="Acyl-CoA N-acyltransferases (Nat)"/>
    <property type="match status" value="1"/>
</dbReference>
<keyword evidence="2" id="KW-0012">Acyltransferase</keyword>
<dbReference type="InterPro" id="IPR016181">
    <property type="entry name" value="Acyl_CoA_acyltransferase"/>
</dbReference>
<evidence type="ECO:0000256" key="1">
    <source>
        <dbReference type="ARBA" id="ARBA00022679"/>
    </source>
</evidence>
<evidence type="ECO:0000313" key="5">
    <source>
        <dbReference type="EMBL" id="KAK5628199.1"/>
    </source>
</evidence>
<dbReference type="PANTHER" id="PTHR43792">
    <property type="entry name" value="GNAT FAMILY, PUTATIVE (AFU_ORTHOLOGUE AFUA_3G00765)-RELATED-RELATED"/>
    <property type="match status" value="1"/>
</dbReference>
<evidence type="ECO:0000256" key="2">
    <source>
        <dbReference type="ARBA" id="ARBA00023315"/>
    </source>
</evidence>
<dbReference type="GO" id="GO:0016747">
    <property type="term" value="F:acyltransferase activity, transferring groups other than amino-acyl groups"/>
    <property type="evidence" value="ECO:0007669"/>
    <property type="project" value="InterPro"/>
</dbReference>
<dbReference type="EMBL" id="JAWHQM010000008">
    <property type="protein sequence ID" value="KAK5628199.1"/>
    <property type="molecule type" value="Genomic_DNA"/>
</dbReference>
<comment type="caution">
    <text evidence="5">The sequence shown here is derived from an EMBL/GenBank/DDBJ whole genome shotgun (WGS) entry which is preliminary data.</text>
</comment>
<gene>
    <name evidence="5" type="ORF">RRF57_003914</name>
</gene>
<comment type="similarity">
    <text evidence="3">Belongs to the acetyltransferase family. RimJ subfamily.</text>
</comment>
<dbReference type="Pfam" id="PF13302">
    <property type="entry name" value="Acetyltransf_3"/>
    <property type="match status" value="1"/>
</dbReference>
<dbReference type="PROSITE" id="PS51186">
    <property type="entry name" value="GNAT"/>
    <property type="match status" value="1"/>
</dbReference>
<evidence type="ECO:0000256" key="3">
    <source>
        <dbReference type="ARBA" id="ARBA00038502"/>
    </source>
</evidence>
<keyword evidence="1" id="KW-0808">Transferase</keyword>
<feature type="domain" description="N-acetyltransferase" evidence="4">
    <location>
        <begin position="39"/>
        <end position="189"/>
    </location>
</feature>
<dbReference type="PANTHER" id="PTHR43792:SF8">
    <property type="entry name" value="[RIBOSOMAL PROTEIN US5]-ALANINE N-ACETYLTRANSFERASE"/>
    <property type="match status" value="1"/>
</dbReference>
<dbReference type="Proteomes" id="UP001305414">
    <property type="component" value="Unassembled WGS sequence"/>
</dbReference>
<evidence type="ECO:0000259" key="4">
    <source>
        <dbReference type="PROSITE" id="PS51186"/>
    </source>
</evidence>
<keyword evidence="6" id="KW-1185">Reference proteome</keyword>
<organism evidence="5 6">
    <name type="scientific">Xylaria bambusicola</name>
    <dbReference type="NCBI Taxonomy" id="326684"/>
    <lineage>
        <taxon>Eukaryota</taxon>
        <taxon>Fungi</taxon>
        <taxon>Dikarya</taxon>
        <taxon>Ascomycota</taxon>
        <taxon>Pezizomycotina</taxon>
        <taxon>Sordariomycetes</taxon>
        <taxon>Xylariomycetidae</taxon>
        <taxon>Xylariales</taxon>
        <taxon>Xylariaceae</taxon>
        <taxon>Xylaria</taxon>
    </lineage>
</organism>
<sequence length="202" mass="22032">MATQTNDTPATTGTPHTIPPTAILATEKFYLRRYEPADAEAMSAAANDPELAKYLRSRFPSPYTLADAQSFIAHCNSLAPPALTFGIFTAEAGEVAGTVSLEPPKGDPIYSGTRELGYWVARKFWGQGIMTEAVKALTRWAFANVPELLRVEATVFEGNKASERVLVKTGFVKEGTRRMAIVKDGKAMNEEMFGLIRADVQV</sequence>
<dbReference type="InterPro" id="IPR051531">
    <property type="entry name" value="N-acetyltransferase"/>
</dbReference>